<dbReference type="AlphaFoldDB" id="A0A084INF1"/>
<dbReference type="RefSeq" id="WP_037335737.1">
    <property type="nucleotide sequence ID" value="NZ_APNK01000006.1"/>
</dbReference>
<keyword evidence="2" id="KW-1185">Reference proteome</keyword>
<sequence length="63" mass="6836">MMSIEMAEDAGHALQGACLALRRGRAMTSIRHGSSDEPVPVLGGEAGLKRRLDYVWLKIISRG</sequence>
<proteinExistence type="predicted"/>
<protein>
    <submittedName>
        <fullName evidence="1">Uncharacterized protein</fullName>
    </submittedName>
</protein>
<comment type="caution">
    <text evidence="1">The sequence shown here is derived from an EMBL/GenBank/DDBJ whole genome shotgun (WGS) entry which is preliminary data.</text>
</comment>
<accession>A0A084INF1</accession>
<evidence type="ECO:0000313" key="2">
    <source>
        <dbReference type="Proteomes" id="UP000028302"/>
    </source>
</evidence>
<dbReference type="Proteomes" id="UP000028302">
    <property type="component" value="Unassembled WGS sequence"/>
</dbReference>
<name>A0A084INF1_SALHC</name>
<organism evidence="1 2">
    <name type="scientific">Salinisphaera hydrothermalis (strain C41B8)</name>
    <dbReference type="NCBI Taxonomy" id="1304275"/>
    <lineage>
        <taxon>Bacteria</taxon>
        <taxon>Pseudomonadati</taxon>
        <taxon>Pseudomonadota</taxon>
        <taxon>Gammaproteobacteria</taxon>
        <taxon>Salinisphaerales</taxon>
        <taxon>Salinisphaeraceae</taxon>
        <taxon>Salinisphaera</taxon>
    </lineage>
</organism>
<evidence type="ECO:0000313" key="1">
    <source>
        <dbReference type="EMBL" id="KEZ78235.1"/>
    </source>
</evidence>
<dbReference type="EMBL" id="APNK01000006">
    <property type="protein sequence ID" value="KEZ78235.1"/>
    <property type="molecule type" value="Genomic_DNA"/>
</dbReference>
<reference evidence="1 2" key="1">
    <citation type="submission" date="2013-03" db="EMBL/GenBank/DDBJ databases">
        <title>Salinisphaera hydrothermalis C41B8 Genome Sequencing.</title>
        <authorList>
            <person name="Li C."/>
            <person name="Lai Q."/>
            <person name="Shao Z."/>
        </authorList>
    </citation>
    <scope>NUCLEOTIDE SEQUENCE [LARGE SCALE GENOMIC DNA]</scope>
    <source>
        <strain evidence="1 2">C41B8</strain>
    </source>
</reference>
<gene>
    <name evidence="1" type="ORF">C41B8_06607</name>
</gene>